<protein>
    <submittedName>
        <fullName evidence="2">Uncharacterized protein</fullName>
    </submittedName>
</protein>
<evidence type="ECO:0000256" key="1">
    <source>
        <dbReference type="SAM" id="Phobius"/>
    </source>
</evidence>
<proteinExistence type="predicted"/>
<evidence type="ECO:0000313" key="2">
    <source>
        <dbReference type="EMBL" id="KAJ6974482.1"/>
    </source>
</evidence>
<gene>
    <name evidence="2" type="ORF">NC653_030547</name>
</gene>
<feature type="transmembrane region" description="Helical" evidence="1">
    <location>
        <begin position="141"/>
        <end position="163"/>
    </location>
</feature>
<comment type="caution">
    <text evidence="2">The sequence shown here is derived from an EMBL/GenBank/DDBJ whole genome shotgun (WGS) entry which is preliminary data.</text>
</comment>
<name>A0AAD6Q0I7_9ROSI</name>
<reference evidence="2" key="1">
    <citation type="journal article" date="2023" name="Mol. Ecol. Resour.">
        <title>Chromosome-level genome assembly of a triploid poplar Populus alba 'Berolinensis'.</title>
        <authorList>
            <person name="Chen S."/>
            <person name="Yu Y."/>
            <person name="Wang X."/>
            <person name="Wang S."/>
            <person name="Zhang T."/>
            <person name="Zhou Y."/>
            <person name="He R."/>
            <person name="Meng N."/>
            <person name="Wang Y."/>
            <person name="Liu W."/>
            <person name="Liu Z."/>
            <person name="Liu J."/>
            <person name="Guo Q."/>
            <person name="Huang H."/>
            <person name="Sederoff R.R."/>
            <person name="Wang G."/>
            <person name="Qu G."/>
            <person name="Chen S."/>
        </authorList>
    </citation>
    <scope>NUCLEOTIDE SEQUENCE</scope>
    <source>
        <strain evidence="2">SC-2020</strain>
    </source>
</reference>
<dbReference type="AlphaFoldDB" id="A0AAD6Q0I7"/>
<sequence>MNVEGKEYVRFAFSKVMLLLPPNQMMQEVRPRHQSSTQLTALHFSTLQRRELSLQQAITQSDRVFSGRLTMLEAEKSNSIVFCYMFSSKAMFIDAEEIKWIISLRPQETCGVISGSCRRPDQLLIDIVNHSGFGFHTAEPLYFLAASLLSMVASLLSMVFAWVGSLYRDGGEVEKEGFAACLSNSTAALISFVAPERVALGGAAHPVGFGVGRRYEASQGARSLGRLASICTLVMNSSTFGGRPSTEARRNLFSATGFSSDQRGTILCSYSTVICILISTVRDNRPFPPISINDDWSAHMIRNIACFAPIIIRAAIIIRGGWVVAGVAPIRVTKPGHHSALCRNFFP</sequence>
<keyword evidence="1" id="KW-0812">Transmembrane</keyword>
<accession>A0AAD6Q0I7</accession>
<dbReference type="EMBL" id="JAQIZT010000013">
    <property type="protein sequence ID" value="KAJ6974482.1"/>
    <property type="molecule type" value="Genomic_DNA"/>
</dbReference>
<dbReference type="Proteomes" id="UP001164929">
    <property type="component" value="Chromosome 13"/>
</dbReference>
<keyword evidence="3" id="KW-1185">Reference proteome</keyword>
<keyword evidence="1" id="KW-1133">Transmembrane helix</keyword>
<organism evidence="2 3">
    <name type="scientific">Populus alba x Populus x berolinensis</name>
    <dbReference type="NCBI Taxonomy" id="444605"/>
    <lineage>
        <taxon>Eukaryota</taxon>
        <taxon>Viridiplantae</taxon>
        <taxon>Streptophyta</taxon>
        <taxon>Embryophyta</taxon>
        <taxon>Tracheophyta</taxon>
        <taxon>Spermatophyta</taxon>
        <taxon>Magnoliopsida</taxon>
        <taxon>eudicotyledons</taxon>
        <taxon>Gunneridae</taxon>
        <taxon>Pentapetalae</taxon>
        <taxon>rosids</taxon>
        <taxon>fabids</taxon>
        <taxon>Malpighiales</taxon>
        <taxon>Salicaceae</taxon>
        <taxon>Saliceae</taxon>
        <taxon>Populus</taxon>
    </lineage>
</organism>
<evidence type="ECO:0000313" key="3">
    <source>
        <dbReference type="Proteomes" id="UP001164929"/>
    </source>
</evidence>
<keyword evidence="1" id="KW-0472">Membrane</keyword>